<proteinExistence type="predicted"/>
<name>A0A9P1H1U1_9PEZI</name>
<dbReference type="InterPro" id="IPR051593">
    <property type="entry name" value="Ergosterol_Biosynth_ERG27"/>
</dbReference>
<dbReference type="PANTHER" id="PTHR43647:SF4">
    <property type="entry name" value="KETOREDUCTASE (KR) DOMAIN-CONTAINING PROTEIN"/>
    <property type="match status" value="1"/>
</dbReference>
<dbReference type="GO" id="GO:0005811">
    <property type="term" value="C:lipid droplet"/>
    <property type="evidence" value="ECO:0007669"/>
    <property type="project" value="TreeGrafter"/>
</dbReference>
<evidence type="ECO:0000313" key="3">
    <source>
        <dbReference type="EMBL" id="CAI4214421.1"/>
    </source>
</evidence>
<dbReference type="GO" id="GO:0005741">
    <property type="term" value="C:mitochondrial outer membrane"/>
    <property type="evidence" value="ECO:0007669"/>
    <property type="project" value="TreeGrafter"/>
</dbReference>
<dbReference type="Pfam" id="PF00106">
    <property type="entry name" value="adh_short"/>
    <property type="match status" value="1"/>
</dbReference>
<dbReference type="AlphaFoldDB" id="A0A9P1H1U1"/>
<comment type="pathway">
    <text evidence="1">Steroid biosynthesis; zymosterol biosynthesis; zymosterol from lanosterol: step 5/6.</text>
</comment>
<evidence type="ECO:0000313" key="4">
    <source>
        <dbReference type="Proteomes" id="UP000838763"/>
    </source>
</evidence>
<dbReference type="OrthoDB" id="191139at2759"/>
<comment type="caution">
    <text evidence="3">The sequence shown here is derived from an EMBL/GenBank/DDBJ whole genome shotgun (WGS) entry which is preliminary data.</text>
</comment>
<dbReference type="PRINTS" id="PR00081">
    <property type="entry name" value="GDHRDH"/>
</dbReference>
<dbReference type="GO" id="GO:0000253">
    <property type="term" value="F:3-beta-hydroxysteroid 3-dehydrogenase (NADP+) activity"/>
    <property type="evidence" value="ECO:0007669"/>
    <property type="project" value="UniProtKB-EC"/>
</dbReference>
<dbReference type="PANTHER" id="PTHR43647">
    <property type="entry name" value="DEHYDROGENASE"/>
    <property type="match status" value="1"/>
</dbReference>
<reference evidence="3" key="1">
    <citation type="submission" date="2022-11" db="EMBL/GenBank/DDBJ databases">
        <authorList>
            <person name="Scott C."/>
            <person name="Bruce N."/>
        </authorList>
    </citation>
    <scope>NUCLEOTIDE SEQUENCE</scope>
</reference>
<dbReference type="InterPro" id="IPR002347">
    <property type="entry name" value="SDR_fam"/>
</dbReference>
<evidence type="ECO:0000256" key="1">
    <source>
        <dbReference type="ARBA" id="ARBA00023589"/>
    </source>
</evidence>
<keyword evidence="4" id="KW-1185">Reference proteome</keyword>
<dbReference type="Proteomes" id="UP000838763">
    <property type="component" value="Unassembled WGS sequence"/>
</dbReference>
<gene>
    <name evidence="3" type="ORF">PPNO1_LOCUS4152</name>
</gene>
<dbReference type="EC" id="1.1.1.270" evidence="2"/>
<dbReference type="Gene3D" id="3.40.50.720">
    <property type="entry name" value="NAD(P)-binding Rossmann-like Domain"/>
    <property type="match status" value="1"/>
</dbReference>
<sequence length="286" mass="31143">MAGTVIVTGANGSLGLGFVKNLISSYPDHTLIATVRNTSSSDPNTAKLHNLISQHPKAKDRVILERLDLGSLDEVRSFTTRVAARVASGELPRIDAIVCNASSWSLRGQKFTVDGREAAFQVCHLSQYLLVLRLLEAVNSTSGRIVMLGSEAHYTEKDNVIARLRAKVPEDLDTIVKPTPDEPGMEHDRGFQRYGTAKLANVMFMHDLNQRLQADENLANITATAMDPGGIVDSRGHVEQKLLIRAMFATANVLMPVLKHFTNAARTSDDAGRALVALAALYKTLD</sequence>
<organism evidence="3 4">
    <name type="scientific">Parascedosporium putredinis</name>
    <dbReference type="NCBI Taxonomy" id="1442378"/>
    <lineage>
        <taxon>Eukaryota</taxon>
        <taxon>Fungi</taxon>
        <taxon>Dikarya</taxon>
        <taxon>Ascomycota</taxon>
        <taxon>Pezizomycotina</taxon>
        <taxon>Sordariomycetes</taxon>
        <taxon>Hypocreomycetidae</taxon>
        <taxon>Microascales</taxon>
        <taxon>Microascaceae</taxon>
        <taxon>Parascedosporium</taxon>
    </lineage>
</organism>
<dbReference type="EMBL" id="CALLCH030000011">
    <property type="protein sequence ID" value="CAI4214421.1"/>
    <property type="molecule type" value="Genomic_DNA"/>
</dbReference>
<accession>A0A9P1H1U1</accession>
<protein>
    <recommendedName>
        <fullName evidence="2">3beta-hydroxysteroid 3-dehydrogenase</fullName>
        <ecNumber evidence="2">1.1.1.270</ecNumber>
    </recommendedName>
</protein>
<dbReference type="InterPro" id="IPR036291">
    <property type="entry name" value="NAD(P)-bd_dom_sf"/>
</dbReference>
<dbReference type="GO" id="GO:0005789">
    <property type="term" value="C:endoplasmic reticulum membrane"/>
    <property type="evidence" value="ECO:0007669"/>
    <property type="project" value="TreeGrafter"/>
</dbReference>
<evidence type="ECO:0000256" key="2">
    <source>
        <dbReference type="ARBA" id="ARBA00023621"/>
    </source>
</evidence>
<dbReference type="SUPFAM" id="SSF51735">
    <property type="entry name" value="NAD(P)-binding Rossmann-fold domains"/>
    <property type="match status" value="1"/>
</dbReference>